<dbReference type="AlphaFoldDB" id="A0A7Z7BS01"/>
<dbReference type="InterPro" id="IPR029058">
    <property type="entry name" value="AB_hydrolase_fold"/>
</dbReference>
<dbReference type="PANTHER" id="PTHR43689">
    <property type="entry name" value="HYDROLASE"/>
    <property type="match status" value="1"/>
</dbReference>
<evidence type="ECO:0000313" key="3">
    <source>
        <dbReference type="Proteomes" id="UP000198917"/>
    </source>
</evidence>
<name>A0A7Z7BS01_9HYPH</name>
<dbReference type="Gene3D" id="3.40.50.1820">
    <property type="entry name" value="alpha/beta hydrolase"/>
    <property type="match status" value="1"/>
</dbReference>
<feature type="domain" description="AB hydrolase-1" evidence="1">
    <location>
        <begin position="40"/>
        <end position="256"/>
    </location>
</feature>
<accession>A0A7Z7BS01</accession>
<comment type="caution">
    <text evidence="2">The sequence shown here is derived from an EMBL/GenBank/DDBJ whole genome shotgun (WGS) entry which is preliminary data.</text>
</comment>
<sequence length="268" mass="29869">MSQSDAETVEEEEQWVELDQARIFTKTWMPENGYCEAPPILLLHDSLGCVGLWRSFPSRLASATGRRVVAYDRIGFGRSDAHPGKLGLAFIREEARLVVPQVLAHLKISKFIVCGHSVGGGMAIEAAAWLQNIVSAVVTISAQAFVEARTIEGVTSAERDMQSPEIKAKLARSHGDKAEWVVDAWTKTWLAPEFRNWSLDATLAEIKCPVLAIHGDRDEYGSLEHPRRIAEDRGRVHIMADVGHVPHREDEKRLVDVIKRFVSEVGQD</sequence>
<gene>
    <name evidence="2" type="ORF">SAMN05428983_4716</name>
</gene>
<proteinExistence type="predicted"/>
<dbReference type="SUPFAM" id="SSF53474">
    <property type="entry name" value="alpha/beta-Hydrolases"/>
    <property type="match status" value="1"/>
</dbReference>
<dbReference type="Proteomes" id="UP000198917">
    <property type="component" value="Unassembled WGS sequence"/>
</dbReference>
<evidence type="ECO:0000259" key="1">
    <source>
        <dbReference type="Pfam" id="PF12697"/>
    </source>
</evidence>
<dbReference type="Pfam" id="PF12697">
    <property type="entry name" value="Abhydrolase_6"/>
    <property type="match status" value="1"/>
</dbReference>
<organism evidence="2 3">
    <name type="scientific">Agrobacterium fabrum</name>
    <dbReference type="NCBI Taxonomy" id="1176649"/>
    <lineage>
        <taxon>Bacteria</taxon>
        <taxon>Pseudomonadati</taxon>
        <taxon>Pseudomonadota</taxon>
        <taxon>Alphaproteobacteria</taxon>
        <taxon>Hyphomicrobiales</taxon>
        <taxon>Rhizobiaceae</taxon>
        <taxon>Rhizobium/Agrobacterium group</taxon>
        <taxon>Agrobacterium</taxon>
        <taxon>Agrobacterium tumefaciens complex</taxon>
    </lineage>
</organism>
<dbReference type="RefSeq" id="WP_092734783.1">
    <property type="nucleotide sequence ID" value="NZ_FNEW01000007.1"/>
</dbReference>
<dbReference type="PRINTS" id="PR00111">
    <property type="entry name" value="ABHYDROLASE"/>
</dbReference>
<dbReference type="PANTHER" id="PTHR43689:SF8">
    <property type="entry name" value="ALPHA_BETA-HYDROLASES SUPERFAMILY PROTEIN"/>
    <property type="match status" value="1"/>
</dbReference>
<dbReference type="InterPro" id="IPR000073">
    <property type="entry name" value="AB_hydrolase_1"/>
</dbReference>
<dbReference type="EMBL" id="FNEW01000007">
    <property type="protein sequence ID" value="SDK35489.1"/>
    <property type="molecule type" value="Genomic_DNA"/>
</dbReference>
<protein>
    <submittedName>
        <fullName evidence="2">Pimeloyl-ACP methyl ester carboxylesterase</fullName>
    </submittedName>
</protein>
<evidence type="ECO:0000313" key="2">
    <source>
        <dbReference type="EMBL" id="SDK35489.1"/>
    </source>
</evidence>
<reference evidence="2 3" key="1">
    <citation type="submission" date="2016-10" db="EMBL/GenBank/DDBJ databases">
        <authorList>
            <person name="Varghese N."/>
            <person name="Submissions S."/>
        </authorList>
    </citation>
    <scope>NUCLEOTIDE SEQUENCE [LARGE SCALE GENOMIC DNA]</scope>
    <source>
        <strain evidence="2 3">PDC82</strain>
    </source>
</reference>